<dbReference type="InterPro" id="IPR029016">
    <property type="entry name" value="GAF-like_dom_sf"/>
</dbReference>
<accession>A0A1K1LQ70</accession>
<dbReference type="AlphaFoldDB" id="A0A1K1LQ70"/>
<sequence>MEKIIQEVSGVEVASVDLDTAISFQPFINRLRERIQHEQTVKKALYEQVLATYEQYHLPQEEISLEEVGKYSDLLEQMYACLSPAMTDEKELAWAMNMPFQPLIFYGTTLFYELMRNRRDDHDIYVITKTADEYQRDRLKLLYSVVLQKLYNFQAPTQLPDVHAGINLSTGLLQYYAMRINMDYIEVTAKGPLPQLDFSELYMRMSEGEGYDILLEMLPLSLFKIRGICILNLTDVTAEKAIDNIERVRLNRTPANDDENYRNVIKSLKTLVRNNQIEFDLFPFVRVNNEPVYGYVKGGTGILFEVWGEGRVSPDVFRRQAKGYFSNPDFFFSQDISAENQQGHDYLDYFRKLGVRSLALMPVFHNHIPVGVLAIHTWQDERFDEKILVLLQPAMAAIGRLLQIYIDEFNYEIECVIKEKFTSIQPAVQWKFNEVAWQYLHDRKRHLPEKEFSIHFDNVYPLYGAVDIRNSTIERNKAIVADLDAHLSLLGGTLRTLQDRYPSALLEEMIYKCSKWQEILASDQLYANDEDKLNTFLRKETTPFLNHLAGQHPQTKHLVDEYLKVLDAFNNSTSGEKYSLEISMQMINEAVNEYFEHEKNQLQSLYPCYFEKFRTDGVEYDAYIGQSIAPQHPFNHFHLKNLRLWQLSGMAAIARITRALLPGMPKVLRTTQLIFVHNHTIDISFRADERRFDVEGAYNIRYQMIKKRIDKVHIKESEERLTQPDKIVLIYFDNKDVEDYLPFIEYLQEKHVLCNDLEYLLLEDLQGLSGLKALRVGVVYEASLND</sequence>
<evidence type="ECO:0000313" key="3">
    <source>
        <dbReference type="Proteomes" id="UP000183788"/>
    </source>
</evidence>
<dbReference type="Proteomes" id="UP000183788">
    <property type="component" value="Unassembled WGS sequence"/>
</dbReference>
<dbReference type="EMBL" id="FPIZ01000001">
    <property type="protein sequence ID" value="SFW13003.1"/>
    <property type="molecule type" value="Genomic_DNA"/>
</dbReference>
<evidence type="ECO:0000313" key="1">
    <source>
        <dbReference type="EMBL" id="SFW13003.1"/>
    </source>
</evidence>
<dbReference type="STRING" id="1004.SAMN05661012_00124"/>
<dbReference type="OrthoDB" id="627374at2"/>
<dbReference type="EMBL" id="CP140154">
    <property type="protein sequence ID" value="WQG89439.1"/>
    <property type="molecule type" value="Genomic_DNA"/>
</dbReference>
<reference evidence="1 3" key="1">
    <citation type="submission" date="2016-11" db="EMBL/GenBank/DDBJ databases">
        <authorList>
            <person name="Jaros S."/>
            <person name="Januszkiewicz K."/>
            <person name="Wedrychowicz H."/>
        </authorList>
    </citation>
    <scope>NUCLEOTIDE SEQUENCE [LARGE SCALE GENOMIC DNA]</scope>
    <source>
        <strain evidence="1 3">DSM 784</strain>
    </source>
</reference>
<dbReference type="RefSeq" id="WP_072356675.1">
    <property type="nucleotide sequence ID" value="NZ_CBHWAX010000003.1"/>
</dbReference>
<evidence type="ECO:0000313" key="4">
    <source>
        <dbReference type="Proteomes" id="UP001326715"/>
    </source>
</evidence>
<organism evidence="1 3">
    <name type="scientific">Chitinophaga sancti</name>
    <dbReference type="NCBI Taxonomy" id="1004"/>
    <lineage>
        <taxon>Bacteria</taxon>
        <taxon>Pseudomonadati</taxon>
        <taxon>Bacteroidota</taxon>
        <taxon>Chitinophagia</taxon>
        <taxon>Chitinophagales</taxon>
        <taxon>Chitinophagaceae</taxon>
        <taxon>Chitinophaga</taxon>
    </lineage>
</organism>
<dbReference type="SUPFAM" id="SSF55781">
    <property type="entry name" value="GAF domain-like"/>
    <property type="match status" value="1"/>
</dbReference>
<proteinExistence type="predicted"/>
<protein>
    <submittedName>
        <fullName evidence="2">GAF domain-containing protein</fullName>
    </submittedName>
</protein>
<name>A0A1K1LQ70_9BACT</name>
<keyword evidence="4" id="KW-1185">Reference proteome</keyword>
<gene>
    <name evidence="1" type="ORF">SAMN05661012_00124</name>
    <name evidence="2" type="ORF">SR876_31390</name>
</gene>
<evidence type="ECO:0000313" key="2">
    <source>
        <dbReference type="EMBL" id="WQG89439.1"/>
    </source>
</evidence>
<dbReference type="Gene3D" id="3.30.450.40">
    <property type="match status" value="1"/>
</dbReference>
<dbReference type="Proteomes" id="UP001326715">
    <property type="component" value="Chromosome"/>
</dbReference>
<reference evidence="2 4" key="2">
    <citation type="submission" date="2023-11" db="EMBL/GenBank/DDBJ databases">
        <title>MicrobeMod: A computational toolkit for identifying prokaryotic methylation and restriction-modification with nanopore sequencing.</title>
        <authorList>
            <person name="Crits-Christoph A."/>
            <person name="Kang S.C."/>
            <person name="Lee H."/>
            <person name="Ostrov N."/>
        </authorList>
    </citation>
    <scope>NUCLEOTIDE SEQUENCE [LARGE SCALE GENOMIC DNA]</scope>
    <source>
        <strain evidence="2 4">ATCC 23090</strain>
    </source>
</reference>